<name>B8EN29_METSB</name>
<dbReference type="AlphaFoldDB" id="B8EN29"/>
<sequence>MDDYRVKGRSNFEIHQIAKKTRDFFGVHGERYIDVLTCLTSKSILTVHGKKKLNFHIRPDDEMGTADGMTSHGKDFVTIAVKQSVRDAAFLGVGRARNTLAHELGHAVMHKSVEMPRRTIGNITPKWLKPFESAEHQVKVFAPAFLINDAIAETLTSADAISIEFGVSLESANIYWEEMIALRDRDLATEKIRSIAKAFRNSLTPVPSTLRFINEACTTCGNKTVFPVGSKFMCQTCNNVFDRFQDGDRGDL</sequence>
<keyword evidence="3" id="KW-1185">Reference proteome</keyword>
<dbReference type="OrthoDB" id="9794834at2"/>
<dbReference type="Proteomes" id="UP000002257">
    <property type="component" value="Chromosome"/>
</dbReference>
<dbReference type="STRING" id="395965.Msil_0183"/>
<reference evidence="2 3" key="1">
    <citation type="journal article" date="2010" name="J. Bacteriol.">
        <title>Complete genome sequence of the aerobic facultative methanotroph Methylocella silvestris BL2.</title>
        <authorList>
            <person name="Chen Y."/>
            <person name="Crombie A."/>
            <person name="Rahman M.T."/>
            <person name="Dedysh S.N."/>
            <person name="Liesack W."/>
            <person name="Stott M.B."/>
            <person name="Alam M."/>
            <person name="Theisen A.R."/>
            <person name="Murrell J.C."/>
            <person name="Dunfield P.F."/>
        </authorList>
    </citation>
    <scope>NUCLEOTIDE SEQUENCE [LARGE SCALE GENOMIC DNA]</scope>
    <source>
        <strain evidence="3">DSM 15510 / CIP 108128 / LMG 27833 / NCIMB 13906 / BL2</strain>
    </source>
</reference>
<dbReference type="Pfam" id="PF06114">
    <property type="entry name" value="Peptidase_M78"/>
    <property type="match status" value="1"/>
</dbReference>
<accession>B8EN29</accession>
<protein>
    <recommendedName>
        <fullName evidence="1">IrrE N-terminal-like domain-containing protein</fullName>
    </recommendedName>
</protein>
<evidence type="ECO:0000259" key="1">
    <source>
        <dbReference type="Pfam" id="PF06114"/>
    </source>
</evidence>
<dbReference type="HOGENOM" id="CLU_096433_0_0_5"/>
<dbReference type="InterPro" id="IPR010359">
    <property type="entry name" value="IrrE_HExxH"/>
</dbReference>
<evidence type="ECO:0000313" key="2">
    <source>
        <dbReference type="EMBL" id="ACK49164.1"/>
    </source>
</evidence>
<dbReference type="Gene3D" id="1.10.10.2910">
    <property type="match status" value="1"/>
</dbReference>
<feature type="domain" description="IrrE N-terminal-like" evidence="1">
    <location>
        <begin position="94"/>
        <end position="173"/>
    </location>
</feature>
<proteinExistence type="predicted"/>
<gene>
    <name evidence="2" type="ordered locus">Msil_0183</name>
</gene>
<dbReference type="RefSeq" id="WP_012589234.1">
    <property type="nucleotide sequence ID" value="NC_011666.1"/>
</dbReference>
<evidence type="ECO:0000313" key="3">
    <source>
        <dbReference type="Proteomes" id="UP000002257"/>
    </source>
</evidence>
<organism evidence="2 3">
    <name type="scientific">Methylocella silvestris (strain DSM 15510 / CIP 108128 / LMG 27833 / NCIMB 13906 / BL2)</name>
    <dbReference type="NCBI Taxonomy" id="395965"/>
    <lineage>
        <taxon>Bacteria</taxon>
        <taxon>Pseudomonadati</taxon>
        <taxon>Pseudomonadota</taxon>
        <taxon>Alphaproteobacteria</taxon>
        <taxon>Hyphomicrobiales</taxon>
        <taxon>Beijerinckiaceae</taxon>
        <taxon>Methylocella</taxon>
    </lineage>
</organism>
<dbReference type="KEGG" id="msl:Msil_0183"/>
<dbReference type="EMBL" id="CP001280">
    <property type="protein sequence ID" value="ACK49164.1"/>
    <property type="molecule type" value="Genomic_DNA"/>
</dbReference>
<dbReference type="eggNOG" id="COG2856">
    <property type="taxonomic scope" value="Bacteria"/>
</dbReference>